<evidence type="ECO:0000313" key="2">
    <source>
        <dbReference type="Proteomes" id="UP000189670"/>
    </source>
</evidence>
<dbReference type="AlphaFoldDB" id="A0A1V1P2Z3"/>
<reference evidence="2" key="1">
    <citation type="submission" date="2012-11" db="EMBL/GenBank/DDBJ databases">
        <authorList>
            <person name="Lucero-Rivera Y.E."/>
            <person name="Tovar-Ramirez D."/>
        </authorList>
    </citation>
    <scope>NUCLEOTIDE SEQUENCE [LARGE SCALE GENOMIC DNA]</scope>
    <source>
        <strain evidence="2">Araruama</strain>
    </source>
</reference>
<comment type="caution">
    <text evidence="1">The sequence shown here is derived from an EMBL/GenBank/DDBJ whole genome shotgun (WGS) entry which is preliminary data.</text>
</comment>
<protein>
    <submittedName>
        <fullName evidence="1">Uncharacterized protein</fullName>
    </submittedName>
</protein>
<dbReference type="Proteomes" id="UP000189670">
    <property type="component" value="Unassembled WGS sequence"/>
</dbReference>
<name>A0A1V1P2Z3_9BACT</name>
<gene>
    <name evidence="1" type="ORF">OMM_09785</name>
</gene>
<proteinExistence type="predicted"/>
<organism evidence="1 2">
    <name type="scientific">Candidatus Magnetoglobus multicellularis str. Araruama</name>
    <dbReference type="NCBI Taxonomy" id="890399"/>
    <lineage>
        <taxon>Bacteria</taxon>
        <taxon>Pseudomonadati</taxon>
        <taxon>Thermodesulfobacteriota</taxon>
        <taxon>Desulfobacteria</taxon>
        <taxon>Desulfobacterales</taxon>
        <taxon>Desulfobacteraceae</taxon>
        <taxon>Candidatus Magnetoglobus</taxon>
    </lineage>
</organism>
<dbReference type="EMBL" id="ATBP01000701">
    <property type="protein sequence ID" value="ETR69227.1"/>
    <property type="molecule type" value="Genomic_DNA"/>
</dbReference>
<sequence>MQESGFDEDAQSLQFVESISRHISSETLHGCKIIKREFCPDGKIWSLAMLPLDQVARIKSLTRQKANDFVMDKKAMYNEFKAKQAFDSFQQELDQMDFSQE</sequence>
<evidence type="ECO:0000313" key="1">
    <source>
        <dbReference type="EMBL" id="ETR69227.1"/>
    </source>
</evidence>
<accession>A0A1V1P2Z3</accession>